<dbReference type="GO" id="GO:0003677">
    <property type="term" value="F:DNA binding"/>
    <property type="evidence" value="ECO:0007669"/>
    <property type="project" value="InterPro"/>
</dbReference>
<dbReference type="Gene3D" id="1.10.10.10">
    <property type="entry name" value="Winged helix-like DNA-binding domain superfamily/Winged helix DNA-binding domain"/>
    <property type="match status" value="1"/>
</dbReference>
<name>A0A242A3M0_9ENTE</name>
<dbReference type="OrthoDB" id="3684496at2"/>
<keyword evidence="3" id="KW-1185">Reference proteome</keyword>
<dbReference type="EMBL" id="NGKU01000001">
    <property type="protein sequence ID" value="OTN75635.1"/>
    <property type="molecule type" value="Genomic_DNA"/>
</dbReference>
<dbReference type="InterPro" id="IPR047640">
    <property type="entry name" value="RpiR-like"/>
</dbReference>
<organism evidence="2 3">
    <name type="scientific">Candidatus Enterococcus testudinis</name>
    <dbReference type="NCBI Taxonomy" id="1834191"/>
    <lineage>
        <taxon>Bacteria</taxon>
        <taxon>Bacillati</taxon>
        <taxon>Bacillota</taxon>
        <taxon>Bacilli</taxon>
        <taxon>Lactobacillales</taxon>
        <taxon>Enterococcaceae</taxon>
        <taxon>Enterococcus</taxon>
    </lineage>
</organism>
<dbReference type="GO" id="GO:0097367">
    <property type="term" value="F:carbohydrate derivative binding"/>
    <property type="evidence" value="ECO:0007669"/>
    <property type="project" value="InterPro"/>
</dbReference>
<dbReference type="AlphaFoldDB" id="A0A242A3M0"/>
<evidence type="ECO:0000313" key="3">
    <source>
        <dbReference type="Proteomes" id="UP000195043"/>
    </source>
</evidence>
<dbReference type="InterPro" id="IPR000281">
    <property type="entry name" value="HTH_RpiR"/>
</dbReference>
<dbReference type="PROSITE" id="PS51071">
    <property type="entry name" value="HTH_RPIR"/>
    <property type="match status" value="1"/>
</dbReference>
<accession>A0A242A3M0</accession>
<dbReference type="InterPro" id="IPR009057">
    <property type="entry name" value="Homeodomain-like_sf"/>
</dbReference>
<comment type="caution">
    <text evidence="2">The sequence shown here is derived from an EMBL/GenBank/DDBJ whole genome shotgun (WGS) entry which is preliminary data.</text>
</comment>
<evidence type="ECO:0000259" key="1">
    <source>
        <dbReference type="PROSITE" id="PS51071"/>
    </source>
</evidence>
<dbReference type="InterPro" id="IPR036388">
    <property type="entry name" value="WH-like_DNA-bd_sf"/>
</dbReference>
<dbReference type="GO" id="GO:0003700">
    <property type="term" value="F:DNA-binding transcription factor activity"/>
    <property type="evidence" value="ECO:0007669"/>
    <property type="project" value="InterPro"/>
</dbReference>
<reference evidence="2 3" key="1">
    <citation type="submission" date="2017-05" db="EMBL/GenBank/DDBJ databases">
        <title>The Genome Sequence of Enterococcus sp. 8G7_MSG3316.</title>
        <authorList>
            <consortium name="The Broad Institute Genomics Platform"/>
            <consortium name="The Broad Institute Genomic Center for Infectious Diseases"/>
            <person name="Earl A."/>
            <person name="Manson A."/>
            <person name="Schwartman J."/>
            <person name="Gilmore M."/>
            <person name="Abouelleil A."/>
            <person name="Cao P."/>
            <person name="Chapman S."/>
            <person name="Cusick C."/>
            <person name="Shea T."/>
            <person name="Young S."/>
            <person name="Neafsey D."/>
            <person name="Nusbaum C."/>
            <person name="Birren B."/>
        </authorList>
    </citation>
    <scope>NUCLEOTIDE SEQUENCE [LARGE SCALE GENOMIC DNA]</scope>
    <source>
        <strain evidence="2 3">8G7_MSG3316</strain>
    </source>
</reference>
<dbReference type="PANTHER" id="PTHR30514">
    <property type="entry name" value="GLUCOKINASE"/>
    <property type="match status" value="1"/>
</dbReference>
<dbReference type="STRING" id="1834191.A5886_000710"/>
<dbReference type="PANTHER" id="PTHR30514:SF10">
    <property type="entry name" value="MURR_RPIR FAMILY TRANSCRIPTIONAL REGULATOR"/>
    <property type="match status" value="1"/>
</dbReference>
<proteinExistence type="predicted"/>
<evidence type="ECO:0000313" key="2">
    <source>
        <dbReference type="EMBL" id="OTN75635.1"/>
    </source>
</evidence>
<dbReference type="Proteomes" id="UP000195043">
    <property type="component" value="Unassembled WGS sequence"/>
</dbReference>
<gene>
    <name evidence="2" type="ORF">A5886_000710</name>
</gene>
<sequence length="282" mass="32816">MDFFKKLFNTENLSETEKNLVEFIEEDPMLFTQLSIDEICAQAFVSKSTLYRFCKKLNFSGLNDLKIYVLSIDTTAIYGTYNKSLKIPFRENDNIYTICSNLTEIYTQSAHMASKFMNFQDLNSVIKDIQVALNIIIFIDEEQLAAAEIFKYRMEKCGAKVIVPSSEYQKIAVAQVTNHQDVAIFVTSSPMIKYQELRKTLRGNKTKIIFIKSSSEHIPSSKNECILFSGPIQESKNNIANYTIQLIFQFIFDMIYAVFFRENYDTYQENIRTTYLKYKNFS</sequence>
<dbReference type="SUPFAM" id="SSF46689">
    <property type="entry name" value="Homeodomain-like"/>
    <property type="match status" value="1"/>
</dbReference>
<feature type="domain" description="HTH rpiR-type" evidence="1">
    <location>
        <begin position="1"/>
        <end position="76"/>
    </location>
</feature>
<dbReference type="RefSeq" id="WP_086273670.1">
    <property type="nucleotide sequence ID" value="NZ_NGKU01000001.1"/>
</dbReference>
<protein>
    <recommendedName>
        <fullName evidence="1">HTH rpiR-type domain-containing protein</fullName>
    </recommendedName>
</protein>
<dbReference type="Pfam" id="PF01418">
    <property type="entry name" value="HTH_6"/>
    <property type="match status" value="1"/>
</dbReference>